<proteinExistence type="inferred from homology"/>
<evidence type="ECO:0000313" key="14">
    <source>
        <dbReference type="EMBL" id="CVK18892.1"/>
    </source>
</evidence>
<accession>A0ABP2C4U8</accession>
<keyword evidence="10" id="KW-0921">Nickel transport</keyword>
<evidence type="ECO:0000256" key="11">
    <source>
        <dbReference type="ARBA" id="ARBA00023136"/>
    </source>
</evidence>
<feature type="transmembrane region" description="Helical" evidence="13">
    <location>
        <begin position="108"/>
        <end position="134"/>
    </location>
</feature>
<reference evidence="14 15" key="1">
    <citation type="submission" date="2016-01" db="EMBL/GenBank/DDBJ databases">
        <authorList>
            <person name="Brown R."/>
        </authorList>
    </citation>
    <scope>NUCLEOTIDE SEQUENCE [LARGE SCALE GENOMIC DNA]</scope>
    <source>
        <strain evidence="14">Sporomusa sphaeroides DSM 2875</strain>
    </source>
</reference>
<keyword evidence="9" id="KW-0406">Ion transport</keyword>
<dbReference type="PANTHER" id="PTHR40659">
    <property type="entry name" value="NICKEL/COBALT EFFLUX SYSTEM RCNA"/>
    <property type="match status" value="1"/>
</dbReference>
<comment type="subcellular location">
    <subcellularLocation>
        <location evidence="2 13">Cell membrane</location>
        <topology evidence="2 13">Multi-pass membrane protein</topology>
    </subcellularLocation>
</comment>
<keyword evidence="15" id="KW-1185">Reference proteome</keyword>
<feature type="transmembrane region" description="Helical" evidence="13">
    <location>
        <begin position="12"/>
        <end position="29"/>
    </location>
</feature>
<comment type="similarity">
    <text evidence="13">Belongs to the NiCoT transporter (TC 2.A.52) family.</text>
</comment>
<protein>
    <recommendedName>
        <fullName evidence="13">Nickel/cobalt efflux system</fullName>
    </recommendedName>
</protein>
<dbReference type="Pfam" id="PF03824">
    <property type="entry name" value="NicO"/>
    <property type="match status" value="1"/>
</dbReference>
<dbReference type="PANTHER" id="PTHR40659:SF1">
    <property type="entry name" value="NICKEL_COBALT EFFLUX SYSTEM RCNA"/>
    <property type="match status" value="1"/>
</dbReference>
<keyword evidence="7 13" id="KW-0812">Transmembrane</keyword>
<sequence length="288" mass="32219">MLIDLRNCRSNRFTILFLVTILLIVFFQINNFNRWDQFMYYITKLQSEFNKDAAVKIKLLRDSYSTELFQALLASSFLYGAIHAIGPGHGKSIITGWILSQRRHLKDIAFVAIGATFLHAFSAVAIVVSIFYLVGKYLPGTMGTMYLWLNVTSGVILAITGLQLFAENYKHYSKQPSTTKTPSNDLQSVHPAWITLSIGIVPCPLATAMFIYCLTTNMIVNGLLLVAAFALGMGLTLFLVAMTVWLIKNTATRSYKSATPGRFFTLMSALFFILFGLLITLPNIQKLL</sequence>
<evidence type="ECO:0000256" key="8">
    <source>
        <dbReference type="ARBA" id="ARBA00022989"/>
    </source>
</evidence>
<keyword evidence="3" id="KW-0171">Cobalt transport</keyword>
<keyword evidence="11 13" id="KW-0472">Membrane</keyword>
<dbReference type="EMBL" id="FCOW01000006">
    <property type="protein sequence ID" value="CVK18892.1"/>
    <property type="molecule type" value="Genomic_DNA"/>
</dbReference>
<evidence type="ECO:0000256" key="1">
    <source>
        <dbReference type="ARBA" id="ARBA00002510"/>
    </source>
</evidence>
<dbReference type="Proteomes" id="UP000245702">
    <property type="component" value="Unassembled WGS sequence"/>
</dbReference>
<comment type="function">
    <text evidence="1">Efflux system for nickel and cobalt.</text>
</comment>
<evidence type="ECO:0000256" key="9">
    <source>
        <dbReference type="ARBA" id="ARBA00023065"/>
    </source>
</evidence>
<evidence type="ECO:0000256" key="4">
    <source>
        <dbReference type="ARBA" id="ARBA00022448"/>
    </source>
</evidence>
<feature type="transmembrane region" description="Helical" evidence="13">
    <location>
        <begin position="218"/>
        <end position="242"/>
    </location>
</feature>
<comment type="caution">
    <text evidence="14">The sequence shown here is derived from an EMBL/GenBank/DDBJ whole genome shotgun (WGS) entry which is preliminary data.</text>
</comment>
<keyword evidence="5" id="KW-1003">Cell membrane</keyword>
<keyword evidence="12" id="KW-0170">Cobalt</keyword>
<keyword evidence="4 13" id="KW-0813">Transport</keyword>
<dbReference type="InterPro" id="IPR011541">
    <property type="entry name" value="Ni/Co_transpt_high_affinity"/>
</dbReference>
<evidence type="ECO:0000256" key="12">
    <source>
        <dbReference type="ARBA" id="ARBA00023285"/>
    </source>
</evidence>
<evidence type="ECO:0000313" key="15">
    <source>
        <dbReference type="Proteomes" id="UP000245702"/>
    </source>
</evidence>
<feature type="transmembrane region" description="Helical" evidence="13">
    <location>
        <begin position="263"/>
        <end position="284"/>
    </location>
</feature>
<evidence type="ECO:0000256" key="5">
    <source>
        <dbReference type="ARBA" id="ARBA00022475"/>
    </source>
</evidence>
<evidence type="ECO:0000256" key="2">
    <source>
        <dbReference type="ARBA" id="ARBA00004651"/>
    </source>
</evidence>
<feature type="transmembrane region" description="Helical" evidence="13">
    <location>
        <begin position="146"/>
        <end position="166"/>
    </location>
</feature>
<keyword evidence="6" id="KW-0533">Nickel</keyword>
<dbReference type="InterPro" id="IPR051224">
    <property type="entry name" value="NiCoT_RcnA"/>
</dbReference>
<feature type="transmembrane region" description="Helical" evidence="13">
    <location>
        <begin position="192"/>
        <end position="212"/>
    </location>
</feature>
<dbReference type="RefSeq" id="WP_075756829.1">
    <property type="nucleotide sequence ID" value="NZ_CP146991.1"/>
</dbReference>
<evidence type="ECO:0000256" key="10">
    <source>
        <dbReference type="ARBA" id="ARBA00023112"/>
    </source>
</evidence>
<gene>
    <name evidence="14" type="ORF">SSPH_01536</name>
</gene>
<evidence type="ECO:0000256" key="3">
    <source>
        <dbReference type="ARBA" id="ARBA00022426"/>
    </source>
</evidence>
<evidence type="ECO:0000256" key="13">
    <source>
        <dbReference type="RuleBase" id="RU362101"/>
    </source>
</evidence>
<keyword evidence="8 13" id="KW-1133">Transmembrane helix</keyword>
<feature type="transmembrane region" description="Helical" evidence="13">
    <location>
        <begin position="68"/>
        <end position="87"/>
    </location>
</feature>
<organism evidence="14 15">
    <name type="scientific">Sporomusa sphaeroides DSM 2875</name>
    <dbReference type="NCBI Taxonomy" id="1337886"/>
    <lineage>
        <taxon>Bacteria</taxon>
        <taxon>Bacillati</taxon>
        <taxon>Bacillota</taxon>
        <taxon>Negativicutes</taxon>
        <taxon>Selenomonadales</taxon>
        <taxon>Sporomusaceae</taxon>
        <taxon>Sporomusa</taxon>
    </lineage>
</organism>
<evidence type="ECO:0000256" key="6">
    <source>
        <dbReference type="ARBA" id="ARBA00022596"/>
    </source>
</evidence>
<evidence type="ECO:0000256" key="7">
    <source>
        <dbReference type="ARBA" id="ARBA00022692"/>
    </source>
</evidence>
<name>A0ABP2C4U8_9FIRM</name>